<feature type="region of interest" description="Disordered" evidence="1">
    <location>
        <begin position="1"/>
        <end position="66"/>
    </location>
</feature>
<evidence type="ECO:0000313" key="2">
    <source>
        <dbReference type="EMBL" id="KAH9383643.1"/>
    </source>
</evidence>
<keyword evidence="3" id="KW-1185">Reference proteome</keyword>
<name>A0A9J6H7J8_HAELO</name>
<dbReference type="Proteomes" id="UP000821853">
    <property type="component" value="Unassembled WGS sequence"/>
</dbReference>
<protein>
    <submittedName>
        <fullName evidence="2">Uncharacterized protein</fullName>
    </submittedName>
</protein>
<dbReference type="VEuPathDB" id="VectorBase:HLOH_054887"/>
<dbReference type="AlphaFoldDB" id="A0A9J6H7J8"/>
<proteinExistence type="predicted"/>
<gene>
    <name evidence="2" type="ORF">HPB48_025336</name>
</gene>
<evidence type="ECO:0000256" key="1">
    <source>
        <dbReference type="SAM" id="MobiDB-lite"/>
    </source>
</evidence>
<comment type="caution">
    <text evidence="2">The sequence shown here is derived from an EMBL/GenBank/DDBJ whole genome shotgun (WGS) entry which is preliminary data.</text>
</comment>
<organism evidence="2 3">
    <name type="scientific">Haemaphysalis longicornis</name>
    <name type="common">Bush tick</name>
    <dbReference type="NCBI Taxonomy" id="44386"/>
    <lineage>
        <taxon>Eukaryota</taxon>
        <taxon>Metazoa</taxon>
        <taxon>Ecdysozoa</taxon>
        <taxon>Arthropoda</taxon>
        <taxon>Chelicerata</taxon>
        <taxon>Arachnida</taxon>
        <taxon>Acari</taxon>
        <taxon>Parasitiformes</taxon>
        <taxon>Ixodida</taxon>
        <taxon>Ixodoidea</taxon>
        <taxon>Ixodidae</taxon>
        <taxon>Haemaphysalinae</taxon>
        <taxon>Haemaphysalis</taxon>
    </lineage>
</organism>
<sequence>MAPNKTKTVKPSLAPPGKQRCKQTGAKAGPHPDTSNDTGRNSATRDPSLGSPCSTQTTRATQGAPQDAVTYPYLQKATGFDDPDIVMAVEEDGTVCYFLRRDLVMRLHKELAGAC</sequence>
<accession>A0A9J6H7J8</accession>
<feature type="compositionally biased region" description="Polar residues" evidence="1">
    <location>
        <begin position="33"/>
        <end position="64"/>
    </location>
</feature>
<reference evidence="2 3" key="1">
    <citation type="journal article" date="2020" name="Cell">
        <title>Large-Scale Comparative Analyses of Tick Genomes Elucidate Their Genetic Diversity and Vector Capacities.</title>
        <authorList>
            <consortium name="Tick Genome and Microbiome Consortium (TIGMIC)"/>
            <person name="Jia N."/>
            <person name="Wang J."/>
            <person name="Shi W."/>
            <person name="Du L."/>
            <person name="Sun Y."/>
            <person name="Zhan W."/>
            <person name="Jiang J.F."/>
            <person name="Wang Q."/>
            <person name="Zhang B."/>
            <person name="Ji P."/>
            <person name="Bell-Sakyi L."/>
            <person name="Cui X.M."/>
            <person name="Yuan T.T."/>
            <person name="Jiang B.G."/>
            <person name="Yang W.F."/>
            <person name="Lam T.T."/>
            <person name="Chang Q.C."/>
            <person name="Ding S.J."/>
            <person name="Wang X.J."/>
            <person name="Zhu J.G."/>
            <person name="Ruan X.D."/>
            <person name="Zhao L."/>
            <person name="Wei J.T."/>
            <person name="Ye R.Z."/>
            <person name="Que T.C."/>
            <person name="Du C.H."/>
            <person name="Zhou Y.H."/>
            <person name="Cheng J.X."/>
            <person name="Dai P.F."/>
            <person name="Guo W.B."/>
            <person name="Han X.H."/>
            <person name="Huang E.J."/>
            <person name="Li L.F."/>
            <person name="Wei W."/>
            <person name="Gao Y.C."/>
            <person name="Liu J.Z."/>
            <person name="Shao H.Z."/>
            <person name="Wang X."/>
            <person name="Wang C.C."/>
            <person name="Yang T.C."/>
            <person name="Huo Q.B."/>
            <person name="Li W."/>
            <person name="Chen H.Y."/>
            <person name="Chen S.E."/>
            <person name="Zhou L.G."/>
            <person name="Ni X.B."/>
            <person name="Tian J.H."/>
            <person name="Sheng Y."/>
            <person name="Liu T."/>
            <person name="Pan Y.S."/>
            <person name="Xia L.Y."/>
            <person name="Li J."/>
            <person name="Zhao F."/>
            <person name="Cao W.C."/>
        </authorList>
    </citation>
    <scope>NUCLEOTIDE SEQUENCE [LARGE SCALE GENOMIC DNA]</scope>
    <source>
        <strain evidence="2">HaeL-2018</strain>
    </source>
</reference>
<dbReference type="EMBL" id="JABSTR010001215">
    <property type="protein sequence ID" value="KAH9383643.1"/>
    <property type="molecule type" value="Genomic_DNA"/>
</dbReference>
<evidence type="ECO:0000313" key="3">
    <source>
        <dbReference type="Proteomes" id="UP000821853"/>
    </source>
</evidence>